<dbReference type="GeneID" id="55534279"/>
<dbReference type="EMBL" id="CP026107">
    <property type="protein sequence ID" value="AUT75310.1"/>
    <property type="molecule type" value="Genomic_DNA"/>
</dbReference>
<evidence type="ECO:0000313" key="3">
    <source>
        <dbReference type="Proteomes" id="UP000004980"/>
    </source>
</evidence>
<keyword evidence="3" id="KW-1185">Reference proteome</keyword>
<reference evidence="1 4" key="2">
    <citation type="submission" date="2018-01" db="EMBL/GenBank/DDBJ databases">
        <title>Species boundaries and ecological features among Paraburkholderia terrae DSMZ17804T, P. hospita DSMZ17164T and P. caribensis DSMZ13236T.</title>
        <authorList>
            <person name="Pratama A.A."/>
        </authorList>
    </citation>
    <scope>NUCLEOTIDE SEQUENCE [LARGE SCALE GENOMIC DNA]</scope>
    <source>
        <strain evidence="1 4">DSM 17164</strain>
    </source>
</reference>
<accession>A0AAN1MQ11</accession>
<protein>
    <recommendedName>
        <fullName evidence="5">Effector protein</fullName>
    </recommendedName>
</protein>
<organism evidence="1 4">
    <name type="scientific">Paraburkholderia hospita</name>
    <dbReference type="NCBI Taxonomy" id="169430"/>
    <lineage>
        <taxon>Bacteria</taxon>
        <taxon>Pseudomonadati</taxon>
        <taxon>Pseudomonadota</taxon>
        <taxon>Betaproteobacteria</taxon>
        <taxon>Burkholderiales</taxon>
        <taxon>Burkholderiaceae</taxon>
        <taxon>Paraburkholderia</taxon>
    </lineage>
</organism>
<evidence type="ECO:0008006" key="5">
    <source>
        <dbReference type="Google" id="ProtNLM"/>
    </source>
</evidence>
<dbReference type="Proteomes" id="UP000236649">
    <property type="component" value="Chromosome 3"/>
</dbReference>
<dbReference type="Proteomes" id="UP000004980">
    <property type="component" value="Unassembled WGS sequence"/>
</dbReference>
<gene>
    <name evidence="1" type="ORF">C2L64_38935</name>
    <name evidence="2" type="ORF">WQE_09939</name>
</gene>
<dbReference type="RefSeq" id="WP_007580043.1">
    <property type="nucleotide sequence ID" value="NZ_AKAU01000065.1"/>
</dbReference>
<dbReference type="KEGG" id="phs:C2L64_38935"/>
<reference evidence="2 3" key="1">
    <citation type="journal article" date="2012" name="J. Bacteriol.">
        <title>Draft Genome Sequence of the Soil Bacterium Burkholderia terrae Strain BS001, Which Interacts with Fungal Surface Structures.</title>
        <authorList>
            <person name="Nazir R."/>
            <person name="Hansen M.A."/>
            <person name="Sorensen S."/>
            <person name="van Elsas J.D."/>
        </authorList>
    </citation>
    <scope>NUCLEOTIDE SEQUENCE [LARGE SCALE GENOMIC DNA]</scope>
    <source>
        <strain evidence="2 3">BS001</strain>
    </source>
</reference>
<name>A0AAN1MQ11_9BURK</name>
<proteinExistence type="predicted"/>
<dbReference type="EMBL" id="AKAU01000065">
    <property type="protein sequence ID" value="EIN01222.1"/>
    <property type="molecule type" value="Genomic_DNA"/>
</dbReference>
<dbReference type="AlphaFoldDB" id="A0AAN1MQ11"/>
<evidence type="ECO:0000313" key="4">
    <source>
        <dbReference type="Proteomes" id="UP000236649"/>
    </source>
</evidence>
<sequence length="327" mass="36606">MTMRIVAETYHGNRRRETMPDFEAEKFKKAVKKAFEKILTFNIGVELGREINSADCDLLVIKAGPGQANKCMMERQSAQDMNQACYTEVLDAELLSQKIQALINAKVITAAHPAVAKFLKFYVTQAQGGKKEQFTKTMGTGSRAGDYPIAHESPTAERQAAHGTDRILRNRIGDFDSLKKIEQAVDFVRSLQNGLIGYHIMSHLTPGAGTGAFVVWDPDQADAGADLPPSERAAWMTRPSWIALVHELIHGWRLVTGRCVFRPEPLIEEYYEEAMTVGLPPYDGCKFTENRFRQAGAEALRTFYGQKTKIISEDAQRKHKSVAERLV</sequence>
<evidence type="ECO:0000313" key="1">
    <source>
        <dbReference type="EMBL" id="AUT75310.1"/>
    </source>
</evidence>
<evidence type="ECO:0000313" key="2">
    <source>
        <dbReference type="EMBL" id="EIN01222.1"/>
    </source>
</evidence>